<dbReference type="GO" id="GO:0070402">
    <property type="term" value="F:NADPH binding"/>
    <property type="evidence" value="ECO:0007669"/>
    <property type="project" value="TreeGrafter"/>
</dbReference>
<dbReference type="GO" id="GO:0008270">
    <property type="term" value="F:zinc ion binding"/>
    <property type="evidence" value="ECO:0007669"/>
    <property type="project" value="InterPro"/>
</dbReference>
<dbReference type="InterPro" id="IPR011032">
    <property type="entry name" value="GroES-like_sf"/>
</dbReference>
<dbReference type="AlphaFoldDB" id="A0A1H4K8P3"/>
<dbReference type="Gene3D" id="3.90.180.10">
    <property type="entry name" value="Medium-chain alcohol dehydrogenases, catalytic domain"/>
    <property type="match status" value="1"/>
</dbReference>
<dbReference type="GO" id="GO:0035925">
    <property type="term" value="F:mRNA 3'-UTR AU-rich region binding"/>
    <property type="evidence" value="ECO:0007669"/>
    <property type="project" value="TreeGrafter"/>
</dbReference>
<evidence type="ECO:0000256" key="1">
    <source>
        <dbReference type="ARBA" id="ARBA00022857"/>
    </source>
</evidence>
<dbReference type="GO" id="GO:0003960">
    <property type="term" value="F:quinone reductase (NADPH) activity"/>
    <property type="evidence" value="ECO:0007669"/>
    <property type="project" value="InterPro"/>
</dbReference>
<protein>
    <submittedName>
        <fullName evidence="4">NADPH2:quinone reductase</fullName>
    </submittedName>
</protein>
<organism evidence="4 5">
    <name type="scientific">Terriglobus roseus</name>
    <dbReference type="NCBI Taxonomy" id="392734"/>
    <lineage>
        <taxon>Bacteria</taxon>
        <taxon>Pseudomonadati</taxon>
        <taxon>Acidobacteriota</taxon>
        <taxon>Terriglobia</taxon>
        <taxon>Terriglobales</taxon>
        <taxon>Acidobacteriaceae</taxon>
        <taxon>Terriglobus</taxon>
    </lineage>
</organism>
<dbReference type="InterPro" id="IPR036291">
    <property type="entry name" value="NAD(P)-bd_dom_sf"/>
</dbReference>
<dbReference type="Gene3D" id="3.40.50.720">
    <property type="entry name" value="NAD(P)-binding Rossmann-like Domain"/>
    <property type="match status" value="1"/>
</dbReference>
<keyword evidence="1" id="KW-0521">NADP</keyword>
<dbReference type="PANTHER" id="PTHR48106">
    <property type="entry name" value="QUINONE OXIDOREDUCTASE PIG3-RELATED"/>
    <property type="match status" value="1"/>
</dbReference>
<name>A0A1H4K8P3_9BACT</name>
<dbReference type="InterPro" id="IPR013149">
    <property type="entry name" value="ADH-like_C"/>
</dbReference>
<dbReference type="SUPFAM" id="SSF51735">
    <property type="entry name" value="NAD(P)-binding Rossmann-fold domains"/>
    <property type="match status" value="1"/>
</dbReference>
<dbReference type="Pfam" id="PF08240">
    <property type="entry name" value="ADH_N"/>
    <property type="match status" value="1"/>
</dbReference>
<dbReference type="EMBL" id="FNSD01000001">
    <property type="protein sequence ID" value="SEB54666.1"/>
    <property type="molecule type" value="Genomic_DNA"/>
</dbReference>
<evidence type="ECO:0000313" key="5">
    <source>
        <dbReference type="Proteomes" id="UP000182409"/>
    </source>
</evidence>
<dbReference type="Pfam" id="PF00107">
    <property type="entry name" value="ADH_zinc_N"/>
    <property type="match status" value="1"/>
</dbReference>
<dbReference type="Proteomes" id="UP000182409">
    <property type="component" value="Unassembled WGS sequence"/>
</dbReference>
<sequence length="324" mass="34443">MRKIIVLNVGAPSVLEVTEVATPQISAGQALVRVEVAGINFLDVYQRQGVISAPRPFTPGFEGVGTVIEAGAGDAAPRPGARVAWINNFGSYADVVLVPFDQLIPIPQDFAISAGLLFQGVTAQYLIREYRTIAPSDVVLVHSAAGGVGQVLVQWAKHLGARVIATASTDKKLEIARKLGADTLINYSRESFREKVLDATEGHGADLVFDAVGAKTFSESVASLAPRGTAVSYGFASGAPGPVEMEALIHKAARVAAGSVFAYISNPSEMRRRASEVLRGIEDGWLRPSRVQTFTLEDAPEAHRLLEGRFSDGKLALIPQGQQT</sequence>
<reference evidence="4 5" key="1">
    <citation type="submission" date="2016-10" db="EMBL/GenBank/DDBJ databases">
        <authorList>
            <person name="de Groot N.N."/>
        </authorList>
    </citation>
    <scope>NUCLEOTIDE SEQUENCE [LARGE SCALE GENOMIC DNA]</scope>
    <source>
        <strain evidence="4 5">AB35.6</strain>
    </source>
</reference>
<feature type="domain" description="Enoyl reductase (ER)" evidence="3">
    <location>
        <begin position="10"/>
        <end position="317"/>
    </location>
</feature>
<dbReference type="InterPro" id="IPR013154">
    <property type="entry name" value="ADH-like_N"/>
</dbReference>
<dbReference type="RefSeq" id="WP_074652664.1">
    <property type="nucleotide sequence ID" value="NZ_FNSD01000001.1"/>
</dbReference>
<dbReference type="SUPFAM" id="SSF50129">
    <property type="entry name" value="GroES-like"/>
    <property type="match status" value="1"/>
</dbReference>
<dbReference type="GO" id="GO:0005829">
    <property type="term" value="C:cytosol"/>
    <property type="evidence" value="ECO:0007669"/>
    <property type="project" value="TreeGrafter"/>
</dbReference>
<dbReference type="SMART" id="SM00829">
    <property type="entry name" value="PKS_ER"/>
    <property type="match status" value="1"/>
</dbReference>
<dbReference type="InterPro" id="IPR002364">
    <property type="entry name" value="Quin_OxRdtase/zeta-crystal_CS"/>
</dbReference>
<evidence type="ECO:0000259" key="3">
    <source>
        <dbReference type="SMART" id="SM00829"/>
    </source>
</evidence>
<dbReference type="InterPro" id="IPR047618">
    <property type="entry name" value="QOR-like"/>
</dbReference>
<evidence type="ECO:0000313" key="4">
    <source>
        <dbReference type="EMBL" id="SEB54666.1"/>
    </source>
</evidence>
<keyword evidence="2" id="KW-0560">Oxidoreductase</keyword>
<proteinExistence type="predicted"/>
<dbReference type="PROSITE" id="PS01162">
    <property type="entry name" value="QOR_ZETA_CRYSTAL"/>
    <property type="match status" value="1"/>
</dbReference>
<dbReference type="InterPro" id="IPR020843">
    <property type="entry name" value="ER"/>
</dbReference>
<accession>A0A1H4K8P3</accession>
<dbReference type="CDD" id="cd05286">
    <property type="entry name" value="QOR2"/>
    <property type="match status" value="1"/>
</dbReference>
<dbReference type="PANTHER" id="PTHR48106:SF13">
    <property type="entry name" value="QUINONE OXIDOREDUCTASE-RELATED"/>
    <property type="match status" value="1"/>
</dbReference>
<gene>
    <name evidence="4" type="ORF">SAMN05443244_1058</name>
</gene>
<dbReference type="OrthoDB" id="9792162at2"/>
<evidence type="ECO:0000256" key="2">
    <source>
        <dbReference type="ARBA" id="ARBA00023002"/>
    </source>
</evidence>